<dbReference type="SUPFAM" id="SSF48403">
    <property type="entry name" value="Ankyrin repeat"/>
    <property type="match status" value="1"/>
</dbReference>
<dbReference type="SMART" id="SM00248">
    <property type="entry name" value="ANK"/>
    <property type="match status" value="3"/>
</dbReference>
<keyword evidence="2 3" id="KW-0040">ANK repeat</keyword>
<dbReference type="EMBL" id="JANBTX010000352">
    <property type="protein sequence ID" value="KAJ2682881.1"/>
    <property type="molecule type" value="Genomic_DNA"/>
</dbReference>
<dbReference type="PROSITE" id="PS50088">
    <property type="entry name" value="ANK_REPEAT"/>
    <property type="match status" value="2"/>
</dbReference>
<evidence type="ECO:0000313" key="5">
    <source>
        <dbReference type="EMBL" id="KAJ2682881.1"/>
    </source>
</evidence>
<organism evidence="5 6">
    <name type="scientific">Coemansia spiralis</name>
    <dbReference type="NCBI Taxonomy" id="417178"/>
    <lineage>
        <taxon>Eukaryota</taxon>
        <taxon>Fungi</taxon>
        <taxon>Fungi incertae sedis</taxon>
        <taxon>Zoopagomycota</taxon>
        <taxon>Kickxellomycotina</taxon>
        <taxon>Kickxellomycetes</taxon>
        <taxon>Kickxellales</taxon>
        <taxon>Kickxellaceae</taxon>
        <taxon>Coemansia</taxon>
    </lineage>
</organism>
<dbReference type="InterPro" id="IPR036770">
    <property type="entry name" value="Ankyrin_rpt-contain_sf"/>
</dbReference>
<dbReference type="InterPro" id="IPR002110">
    <property type="entry name" value="Ankyrin_rpt"/>
</dbReference>
<keyword evidence="1" id="KW-0677">Repeat</keyword>
<name>A0A9W8GA79_9FUNG</name>
<accession>A0A9W8GA79</accession>
<feature type="compositionally biased region" description="Basic and acidic residues" evidence="4">
    <location>
        <begin position="128"/>
        <end position="137"/>
    </location>
</feature>
<evidence type="ECO:0000313" key="6">
    <source>
        <dbReference type="Proteomes" id="UP001151516"/>
    </source>
</evidence>
<feature type="region of interest" description="Disordered" evidence="4">
    <location>
        <begin position="496"/>
        <end position="527"/>
    </location>
</feature>
<feature type="region of interest" description="Disordered" evidence="4">
    <location>
        <begin position="416"/>
        <end position="451"/>
    </location>
</feature>
<sequence length="611" mass="64419">MDESNNKGLAYFPPTTGSAALAGLARDSHLDPSHVSDALRQGGHTALAAGPDLGLHHAVATGDMGSIYYALMGGQPIDSVLRGLQAIHIAASQEDPAVVEMLLQSGADINARSHSLQSIGHSQPEFLGEDRTDEPSKAKAGGRTQRGAKGWSGRAYPKESVLSNISSPLNCTAGLYSMEAANTGAPVEHPTSLGGHGTDRAGGTCSEYGGATPLHFAVANGRLECADILIRSGANLDIADYYGNTPEALALARSDSIIAAMLQRGRESTASSLSLGFSETSGLASLVAYPYDPAVSCYSSLAPQLPSPNPSVVCYGDCSPTTEQPLPVTNPRTPEIVSATSSKAAVPAFSRLTKGRRQEAWQPTRRTGVPARRHTAGEAESITRHAYVSPSPTAPSWLKTKHRGTSPIGIRSLSASTGQHCRLGRSASASGRLVNKERGDSPRRAVADSPPLTGFVRHMANLRDVSHTGTAGPYGSRRLDGYGRRARFAAAGMASGMPLDEPENFGSSNGCALSRSDSASSRRERSYTDSVVEKAWRSYLEYDEGGDTAHDFAASNASLEDGGLRPVPEPWMWKQAAMAVRNRRSQSLSAKAQQTSLGPAPVRRKRPGRLL</sequence>
<dbReference type="Pfam" id="PF00023">
    <property type="entry name" value="Ank"/>
    <property type="match status" value="2"/>
</dbReference>
<reference evidence="5" key="1">
    <citation type="submission" date="2022-07" db="EMBL/GenBank/DDBJ databases">
        <title>Phylogenomic reconstructions and comparative analyses of Kickxellomycotina fungi.</title>
        <authorList>
            <person name="Reynolds N.K."/>
            <person name="Stajich J.E."/>
            <person name="Barry K."/>
            <person name="Grigoriev I.V."/>
            <person name="Crous P."/>
            <person name="Smith M.E."/>
        </authorList>
    </citation>
    <scope>NUCLEOTIDE SEQUENCE</scope>
    <source>
        <strain evidence="5">CBS 109367</strain>
    </source>
</reference>
<dbReference type="PANTHER" id="PTHR24201">
    <property type="entry name" value="ANK_REP_REGION DOMAIN-CONTAINING PROTEIN"/>
    <property type="match status" value="1"/>
</dbReference>
<comment type="caution">
    <text evidence="5">The sequence shown here is derived from an EMBL/GenBank/DDBJ whole genome shotgun (WGS) entry which is preliminary data.</text>
</comment>
<feature type="compositionally biased region" description="Basic and acidic residues" evidence="4">
    <location>
        <begin position="434"/>
        <end position="446"/>
    </location>
</feature>
<protein>
    <recommendedName>
        <fullName evidence="7">Ankyrin</fullName>
    </recommendedName>
</protein>
<feature type="compositionally biased region" description="Basic residues" evidence="4">
    <location>
        <begin position="602"/>
        <end position="611"/>
    </location>
</feature>
<gene>
    <name evidence="5" type="ORF">IWW39_005797</name>
</gene>
<dbReference type="InterPro" id="IPR050776">
    <property type="entry name" value="Ank_Repeat/CDKN_Inhibitor"/>
</dbReference>
<feature type="compositionally biased region" description="Polar residues" evidence="4">
    <location>
        <begin position="585"/>
        <end position="597"/>
    </location>
</feature>
<dbReference type="Proteomes" id="UP001151516">
    <property type="component" value="Unassembled WGS sequence"/>
</dbReference>
<proteinExistence type="predicted"/>
<evidence type="ECO:0008006" key="7">
    <source>
        <dbReference type="Google" id="ProtNLM"/>
    </source>
</evidence>
<feature type="region of interest" description="Disordered" evidence="4">
    <location>
        <begin position="582"/>
        <end position="611"/>
    </location>
</feature>
<feature type="repeat" description="ANK" evidence="3">
    <location>
        <begin position="82"/>
        <end position="114"/>
    </location>
</feature>
<dbReference type="OrthoDB" id="194358at2759"/>
<evidence type="ECO:0000256" key="3">
    <source>
        <dbReference type="PROSITE-ProRule" id="PRU00023"/>
    </source>
</evidence>
<feature type="region of interest" description="Disordered" evidence="4">
    <location>
        <begin position="353"/>
        <end position="379"/>
    </location>
</feature>
<evidence type="ECO:0000256" key="4">
    <source>
        <dbReference type="SAM" id="MobiDB-lite"/>
    </source>
</evidence>
<feature type="region of interest" description="Disordered" evidence="4">
    <location>
        <begin position="122"/>
        <end position="153"/>
    </location>
</feature>
<keyword evidence="6" id="KW-1185">Reference proteome</keyword>
<dbReference type="Gene3D" id="1.25.40.20">
    <property type="entry name" value="Ankyrin repeat-containing domain"/>
    <property type="match status" value="1"/>
</dbReference>
<evidence type="ECO:0000256" key="1">
    <source>
        <dbReference type="ARBA" id="ARBA00022737"/>
    </source>
</evidence>
<dbReference type="AlphaFoldDB" id="A0A9W8GA79"/>
<feature type="repeat" description="ANK" evidence="3">
    <location>
        <begin position="209"/>
        <end position="241"/>
    </location>
</feature>
<dbReference type="PROSITE" id="PS50297">
    <property type="entry name" value="ANK_REP_REGION"/>
    <property type="match status" value="2"/>
</dbReference>
<evidence type="ECO:0000256" key="2">
    <source>
        <dbReference type="ARBA" id="ARBA00023043"/>
    </source>
</evidence>